<evidence type="ECO:0000313" key="2">
    <source>
        <dbReference type="Proteomes" id="UP000317171"/>
    </source>
</evidence>
<dbReference type="OrthoDB" id="283458at2"/>
<dbReference type="AlphaFoldDB" id="A0A517RLL5"/>
<dbReference type="EMBL" id="CP036269">
    <property type="protein sequence ID" value="QDT44764.1"/>
    <property type="molecule type" value="Genomic_DNA"/>
</dbReference>
<sequence length="130" mass="15530">MIQLQAGQTFKIDDELIANFPWYDLDTVTYFTIDWQEDHYLIVRMILDCVSEPELCVLFTLEQVTECKLPEVGLRLLQFSHFIVENVRSHQWENVWFKVYDPDFGEPSFLFKSGKILIQESKQKIGNYWE</sequence>
<evidence type="ECO:0000313" key="1">
    <source>
        <dbReference type="EMBL" id="QDT44764.1"/>
    </source>
</evidence>
<dbReference type="RefSeq" id="WP_145220478.1">
    <property type="nucleotide sequence ID" value="NZ_CP036269.1"/>
</dbReference>
<protein>
    <submittedName>
        <fullName evidence="1">Uncharacterized protein</fullName>
    </submittedName>
</protein>
<dbReference type="KEGG" id="gaz:Pan241w_48800"/>
<proteinExistence type="predicted"/>
<organism evidence="1 2">
    <name type="scientific">Gimesia alba</name>
    <dbReference type="NCBI Taxonomy" id="2527973"/>
    <lineage>
        <taxon>Bacteria</taxon>
        <taxon>Pseudomonadati</taxon>
        <taxon>Planctomycetota</taxon>
        <taxon>Planctomycetia</taxon>
        <taxon>Planctomycetales</taxon>
        <taxon>Planctomycetaceae</taxon>
        <taxon>Gimesia</taxon>
    </lineage>
</organism>
<gene>
    <name evidence="1" type="ORF">Pan241w_48800</name>
</gene>
<accession>A0A517RLL5</accession>
<keyword evidence="2" id="KW-1185">Reference proteome</keyword>
<name>A0A517RLL5_9PLAN</name>
<reference evidence="1 2" key="1">
    <citation type="submission" date="2019-02" db="EMBL/GenBank/DDBJ databases">
        <title>Deep-cultivation of Planctomycetes and their phenomic and genomic characterization uncovers novel biology.</title>
        <authorList>
            <person name="Wiegand S."/>
            <person name="Jogler M."/>
            <person name="Boedeker C."/>
            <person name="Pinto D."/>
            <person name="Vollmers J."/>
            <person name="Rivas-Marin E."/>
            <person name="Kohn T."/>
            <person name="Peeters S.H."/>
            <person name="Heuer A."/>
            <person name="Rast P."/>
            <person name="Oberbeckmann S."/>
            <person name="Bunk B."/>
            <person name="Jeske O."/>
            <person name="Meyerdierks A."/>
            <person name="Storesund J.E."/>
            <person name="Kallscheuer N."/>
            <person name="Luecker S."/>
            <person name="Lage O.M."/>
            <person name="Pohl T."/>
            <person name="Merkel B.J."/>
            <person name="Hornburger P."/>
            <person name="Mueller R.-W."/>
            <person name="Bruemmer F."/>
            <person name="Labrenz M."/>
            <person name="Spormann A.M."/>
            <person name="Op den Camp H."/>
            <person name="Overmann J."/>
            <person name="Amann R."/>
            <person name="Jetten M.S.M."/>
            <person name="Mascher T."/>
            <person name="Medema M.H."/>
            <person name="Devos D.P."/>
            <person name="Kaster A.-K."/>
            <person name="Ovreas L."/>
            <person name="Rohde M."/>
            <person name="Galperin M.Y."/>
            <person name="Jogler C."/>
        </authorList>
    </citation>
    <scope>NUCLEOTIDE SEQUENCE [LARGE SCALE GENOMIC DNA]</scope>
    <source>
        <strain evidence="1 2">Pan241w</strain>
    </source>
</reference>
<dbReference type="Proteomes" id="UP000317171">
    <property type="component" value="Chromosome"/>
</dbReference>